<dbReference type="InterPro" id="IPR016181">
    <property type="entry name" value="Acyl_CoA_acyltransferase"/>
</dbReference>
<protein>
    <recommendedName>
        <fullName evidence="1">Glycine N-acyltransferase-like protein</fullName>
        <ecNumber evidence="1">2.3.1.-</ecNumber>
    </recommendedName>
</protein>
<dbReference type="SUPFAM" id="SSF55729">
    <property type="entry name" value="Acyl-CoA N-acyltransferases (Nat)"/>
    <property type="match status" value="1"/>
</dbReference>
<proteinExistence type="inferred from homology"/>
<comment type="caution">
    <text evidence="3">The sequence shown here is derived from an EMBL/GenBank/DDBJ whole genome shotgun (WGS) entry which is preliminary data.</text>
</comment>
<dbReference type="InterPro" id="IPR010313">
    <property type="entry name" value="Glycine_N-acyltransferase"/>
</dbReference>
<dbReference type="Gene3D" id="3.40.630.30">
    <property type="match status" value="1"/>
</dbReference>
<evidence type="ECO:0000256" key="1">
    <source>
        <dbReference type="RuleBase" id="RU368002"/>
    </source>
</evidence>
<dbReference type="GO" id="GO:0047961">
    <property type="term" value="F:glycine N-acyltransferase activity"/>
    <property type="evidence" value="ECO:0007669"/>
    <property type="project" value="InterPro"/>
</dbReference>
<dbReference type="EMBL" id="BLXT01001108">
    <property type="protein sequence ID" value="GFN83194.1"/>
    <property type="molecule type" value="Genomic_DNA"/>
</dbReference>
<reference evidence="3 4" key="1">
    <citation type="journal article" date="2021" name="Elife">
        <title>Chloroplast acquisition without the gene transfer in kleptoplastic sea slugs, Plakobranchus ocellatus.</title>
        <authorList>
            <person name="Maeda T."/>
            <person name="Takahashi S."/>
            <person name="Yoshida T."/>
            <person name="Shimamura S."/>
            <person name="Takaki Y."/>
            <person name="Nagai Y."/>
            <person name="Toyoda A."/>
            <person name="Suzuki Y."/>
            <person name="Arimoto A."/>
            <person name="Ishii H."/>
            <person name="Satoh N."/>
            <person name="Nishiyama T."/>
            <person name="Hasebe M."/>
            <person name="Maruyama T."/>
            <person name="Minagawa J."/>
            <person name="Obokata J."/>
            <person name="Shigenobu S."/>
        </authorList>
    </citation>
    <scope>NUCLEOTIDE SEQUENCE [LARGE SCALE GENOMIC DNA]</scope>
</reference>
<comment type="similarity">
    <text evidence="1">Belongs to the glycine N-acyltransferase family.</text>
</comment>
<keyword evidence="1" id="KW-0808">Transferase</keyword>
<dbReference type="Proteomes" id="UP000735302">
    <property type="component" value="Unassembled WGS sequence"/>
</dbReference>
<evidence type="ECO:0000313" key="3">
    <source>
        <dbReference type="EMBL" id="GFN83194.1"/>
    </source>
</evidence>
<sequence>MYRDGECVGAEVRYAYGALGMLFVKEKFRGNGFGKLISTTLSQSFFREGYSSVGWVIESNESSVRMHTSCGYKIKDKFDFIIHHMETQEEYFKRFGYSQHSFDE</sequence>
<dbReference type="PROSITE" id="PS51186">
    <property type="entry name" value="GNAT"/>
    <property type="match status" value="1"/>
</dbReference>
<evidence type="ECO:0000313" key="4">
    <source>
        <dbReference type="Proteomes" id="UP000735302"/>
    </source>
</evidence>
<evidence type="ECO:0000259" key="2">
    <source>
        <dbReference type="PROSITE" id="PS51186"/>
    </source>
</evidence>
<keyword evidence="1" id="KW-0012">Acyltransferase</keyword>
<dbReference type="PANTHER" id="PTHR15298">
    <property type="entry name" value="L-COA N-ACYLTRANSFERASE-RELATED"/>
    <property type="match status" value="1"/>
</dbReference>
<dbReference type="Pfam" id="PF08445">
    <property type="entry name" value="FR47"/>
    <property type="match status" value="1"/>
</dbReference>
<dbReference type="EC" id="2.3.1.-" evidence="1"/>
<organism evidence="3 4">
    <name type="scientific">Plakobranchus ocellatus</name>
    <dbReference type="NCBI Taxonomy" id="259542"/>
    <lineage>
        <taxon>Eukaryota</taxon>
        <taxon>Metazoa</taxon>
        <taxon>Spiralia</taxon>
        <taxon>Lophotrochozoa</taxon>
        <taxon>Mollusca</taxon>
        <taxon>Gastropoda</taxon>
        <taxon>Heterobranchia</taxon>
        <taxon>Euthyneura</taxon>
        <taxon>Panpulmonata</taxon>
        <taxon>Sacoglossa</taxon>
        <taxon>Placobranchoidea</taxon>
        <taxon>Plakobranchidae</taxon>
        <taxon>Plakobranchus</taxon>
    </lineage>
</organism>
<name>A0AAV3YJC9_9GAST</name>
<feature type="domain" description="N-acetyltransferase" evidence="2">
    <location>
        <begin position="1"/>
        <end position="94"/>
    </location>
</feature>
<gene>
    <name evidence="3" type="ORF">PoB_000970000</name>
</gene>
<keyword evidence="4" id="KW-1185">Reference proteome</keyword>
<accession>A0AAV3YJC9</accession>
<dbReference type="GO" id="GO:0005739">
    <property type="term" value="C:mitochondrion"/>
    <property type="evidence" value="ECO:0007669"/>
    <property type="project" value="InterPro"/>
</dbReference>
<dbReference type="PANTHER" id="PTHR15298:SF1">
    <property type="entry name" value="GLYCINE N-ACYLTRANSFERASE-LIKE PROTEIN"/>
    <property type="match status" value="1"/>
</dbReference>
<dbReference type="AlphaFoldDB" id="A0AAV3YJC9"/>
<dbReference type="InterPro" id="IPR000182">
    <property type="entry name" value="GNAT_dom"/>
</dbReference>
<dbReference type="InterPro" id="IPR013653">
    <property type="entry name" value="GCN5-like_dom"/>
</dbReference>